<keyword evidence="1" id="KW-0812">Transmembrane</keyword>
<evidence type="ECO:0000313" key="2">
    <source>
        <dbReference type="EMBL" id="GAX20496.1"/>
    </source>
</evidence>
<dbReference type="Proteomes" id="UP000198406">
    <property type="component" value="Unassembled WGS sequence"/>
</dbReference>
<keyword evidence="1" id="KW-1133">Transmembrane helix</keyword>
<dbReference type="InParanoid" id="A0A1Z5K2W7"/>
<evidence type="ECO:0000256" key="1">
    <source>
        <dbReference type="SAM" id="Phobius"/>
    </source>
</evidence>
<keyword evidence="1" id="KW-0472">Membrane</keyword>
<organism evidence="2 3">
    <name type="scientific">Fistulifera solaris</name>
    <name type="common">Oleaginous diatom</name>
    <dbReference type="NCBI Taxonomy" id="1519565"/>
    <lineage>
        <taxon>Eukaryota</taxon>
        <taxon>Sar</taxon>
        <taxon>Stramenopiles</taxon>
        <taxon>Ochrophyta</taxon>
        <taxon>Bacillariophyta</taxon>
        <taxon>Bacillariophyceae</taxon>
        <taxon>Bacillariophycidae</taxon>
        <taxon>Naviculales</taxon>
        <taxon>Naviculaceae</taxon>
        <taxon>Fistulifera</taxon>
    </lineage>
</organism>
<dbReference type="InterPro" id="IPR013320">
    <property type="entry name" value="ConA-like_dom_sf"/>
</dbReference>
<name>A0A1Z5K2W7_FISSO</name>
<dbReference type="EMBL" id="BDSP01000149">
    <property type="protein sequence ID" value="GAX20496.1"/>
    <property type="molecule type" value="Genomic_DNA"/>
</dbReference>
<gene>
    <name evidence="2" type="ORF">FisN_24Hu254</name>
</gene>
<reference evidence="2 3" key="1">
    <citation type="journal article" date="2015" name="Plant Cell">
        <title>Oil accumulation by the oleaginous diatom Fistulifera solaris as revealed by the genome and transcriptome.</title>
        <authorList>
            <person name="Tanaka T."/>
            <person name="Maeda Y."/>
            <person name="Veluchamy A."/>
            <person name="Tanaka M."/>
            <person name="Abida H."/>
            <person name="Marechal E."/>
            <person name="Bowler C."/>
            <person name="Muto M."/>
            <person name="Sunaga Y."/>
            <person name="Tanaka M."/>
            <person name="Yoshino T."/>
            <person name="Taniguchi T."/>
            <person name="Fukuda Y."/>
            <person name="Nemoto M."/>
            <person name="Matsumoto M."/>
            <person name="Wong P.S."/>
            <person name="Aburatani S."/>
            <person name="Fujibuchi W."/>
        </authorList>
    </citation>
    <scope>NUCLEOTIDE SEQUENCE [LARGE SCALE GENOMIC DNA]</scope>
    <source>
        <strain evidence="2 3">JPCC DA0580</strain>
    </source>
</reference>
<dbReference type="AlphaFoldDB" id="A0A1Z5K2W7"/>
<dbReference type="SUPFAM" id="SSF49899">
    <property type="entry name" value="Concanavalin A-like lectins/glucanases"/>
    <property type="match status" value="1"/>
</dbReference>
<accession>A0A1Z5K2W7</accession>
<keyword evidence="3" id="KW-1185">Reference proteome</keyword>
<comment type="caution">
    <text evidence="2">The sequence shown here is derived from an EMBL/GenBank/DDBJ whole genome shotgun (WGS) entry which is preliminary data.</text>
</comment>
<dbReference type="Gene3D" id="2.60.120.200">
    <property type="match status" value="1"/>
</dbReference>
<evidence type="ECO:0000313" key="3">
    <source>
        <dbReference type="Proteomes" id="UP000198406"/>
    </source>
</evidence>
<proteinExistence type="predicted"/>
<dbReference type="OrthoDB" id="194956at2759"/>
<sequence length="435" mass="47530">MSSYKPLEQFTFTPCHPLRLAASSNSESLLGLLKPTAAPQGLECHESTGIKLGDQQATSLRSTQTLDAFRDHLNSNEWSLSTWITAPVPPADEIPSLQPIWTFGSGQVSRMLPTDGGCDGFSLMVAQFGANLVVAFEDATQSCRMIRIGQYDSQHNVPVSLTITTSGSSTNLYMQGKLIMENIPYSADLTRLPMNQTMQLFPQIDASDSTTVPFQGSIRQISFFDQTLTTTQVQNLFEEGVGEAAVCTKDGVNKKRISFVAVPGDVSDILAGLSYEGFVAGNEDNLVMDVYDGVGGQCLDEREHEAWNNNWRTDSSSQASTVFRGCYHVQSSIKIPSTTISGENKSGGSKLLSYMNLDFKNFGSADIAFWAVFFAVCYCLYHLIRDCCPNCLARGARVQPDNHGSQDETQKAEVEIQAEIEVNETTPPTNADDLV</sequence>
<protein>
    <submittedName>
        <fullName evidence="2">Uncharacterized protein</fullName>
    </submittedName>
</protein>
<feature type="transmembrane region" description="Helical" evidence="1">
    <location>
        <begin position="367"/>
        <end position="384"/>
    </location>
</feature>